<dbReference type="PANTHER" id="PTHR11524:SF16">
    <property type="entry name" value="LARGE RIBOSOMAL SUBUNIT PROTEIN UL30"/>
    <property type="match status" value="1"/>
</dbReference>
<dbReference type="PANTHER" id="PTHR11524">
    <property type="entry name" value="60S RIBOSOMAL PROTEIN L7"/>
    <property type="match status" value="1"/>
</dbReference>
<dbReference type="GO" id="GO:0003735">
    <property type="term" value="F:structural constituent of ribosome"/>
    <property type="evidence" value="ECO:0007669"/>
    <property type="project" value="UniProtKB-UniRule"/>
</dbReference>
<dbReference type="Gene3D" id="1.10.15.30">
    <property type="match status" value="1"/>
</dbReference>
<feature type="non-terminal residue" evidence="5">
    <location>
        <position position="1"/>
    </location>
</feature>
<reference evidence="5 6" key="1">
    <citation type="submission" date="2018-06" db="EMBL/GenBank/DDBJ databases">
        <title>Extensive metabolic versatility and redundancy in microbially diverse, dynamic hydrothermal sediments.</title>
        <authorList>
            <person name="Dombrowski N."/>
            <person name="Teske A."/>
            <person name="Baker B.J."/>
        </authorList>
    </citation>
    <scope>NUCLEOTIDE SEQUENCE [LARGE SCALE GENOMIC DNA]</scope>
    <source>
        <strain evidence="5">B20_G2</strain>
    </source>
</reference>
<evidence type="ECO:0000256" key="1">
    <source>
        <dbReference type="ARBA" id="ARBA00022980"/>
    </source>
</evidence>
<dbReference type="Gene3D" id="3.30.1390.20">
    <property type="entry name" value="Ribosomal protein L30, ferredoxin-like fold domain"/>
    <property type="match status" value="1"/>
</dbReference>
<proteinExistence type="inferred from homology"/>
<dbReference type="EMBL" id="QMRA01000041">
    <property type="protein sequence ID" value="RLE53959.1"/>
    <property type="molecule type" value="Genomic_DNA"/>
</dbReference>
<evidence type="ECO:0000313" key="6">
    <source>
        <dbReference type="Proteomes" id="UP000269499"/>
    </source>
</evidence>
<dbReference type="GO" id="GO:0006412">
    <property type="term" value="P:translation"/>
    <property type="evidence" value="ECO:0007669"/>
    <property type="project" value="UniProtKB-UniRule"/>
</dbReference>
<dbReference type="GO" id="GO:0000463">
    <property type="term" value="P:maturation of LSU-rRNA from tricistronic rRNA transcript (SSU-rRNA, 5.8S rRNA, LSU-rRNA)"/>
    <property type="evidence" value="ECO:0007669"/>
    <property type="project" value="TreeGrafter"/>
</dbReference>
<organism evidence="5 6">
    <name type="scientific">Thermoproteota archaeon</name>
    <dbReference type="NCBI Taxonomy" id="2056631"/>
    <lineage>
        <taxon>Archaea</taxon>
        <taxon>Thermoproteota</taxon>
    </lineage>
</organism>
<dbReference type="InterPro" id="IPR036919">
    <property type="entry name" value="Ribo_uL30_ferredoxin-like_sf"/>
</dbReference>
<dbReference type="GO" id="GO:0022625">
    <property type="term" value="C:cytosolic large ribosomal subunit"/>
    <property type="evidence" value="ECO:0007669"/>
    <property type="project" value="UniProtKB-UniRule"/>
</dbReference>
<keyword evidence="1 5" id="KW-0689">Ribosomal protein</keyword>
<dbReference type="NCBIfam" id="TIGR01309">
    <property type="entry name" value="uL30_arch"/>
    <property type="match status" value="1"/>
</dbReference>
<dbReference type="InterPro" id="IPR035808">
    <property type="entry name" value="Ribosomal_uL30_euk_arc"/>
</dbReference>
<dbReference type="NCBIfam" id="NF004711">
    <property type="entry name" value="PRK06049.1"/>
    <property type="match status" value="1"/>
</dbReference>
<accession>A0A497F3Q7</accession>
<dbReference type="Proteomes" id="UP000269499">
    <property type="component" value="Unassembled WGS sequence"/>
</dbReference>
<dbReference type="GO" id="GO:0003723">
    <property type="term" value="F:RNA binding"/>
    <property type="evidence" value="ECO:0007669"/>
    <property type="project" value="TreeGrafter"/>
</dbReference>
<gene>
    <name evidence="5" type="ORF">DRJ26_02500</name>
</gene>
<keyword evidence="2" id="KW-0687">Ribonucleoprotein</keyword>
<protein>
    <recommendedName>
        <fullName evidence="3 4">50S ribosomal protein L30</fullName>
    </recommendedName>
</protein>
<evidence type="ECO:0000256" key="4">
    <source>
        <dbReference type="NCBIfam" id="TIGR01309"/>
    </source>
</evidence>
<dbReference type="HAMAP" id="MF_01371_A">
    <property type="entry name" value="Ribosomal_uL30_A"/>
    <property type="match status" value="1"/>
</dbReference>
<dbReference type="AlphaFoldDB" id="A0A497F3Q7"/>
<comment type="caution">
    <text evidence="5">The sequence shown here is derived from an EMBL/GenBank/DDBJ whole genome shotgun (WGS) entry which is preliminary data.</text>
</comment>
<evidence type="ECO:0000256" key="2">
    <source>
        <dbReference type="ARBA" id="ARBA00023274"/>
    </source>
</evidence>
<name>A0A497F3Q7_9CREN</name>
<sequence>VIIDDRPEYLGMLRKAADYITWGEITPETLALLLKRRGELKGGKKLTEEYIKEKLGLNSIEELAQAIFEGKIGLKDIPDLKPVFRLHPPSGGFKGSTKKHFKAGGELGYRGLAINELIKKMC</sequence>
<dbReference type="InterPro" id="IPR039699">
    <property type="entry name" value="Ribosomal_uL30"/>
</dbReference>
<dbReference type="SUPFAM" id="SSF55129">
    <property type="entry name" value="Ribosomal protein L30p/L7e"/>
    <property type="match status" value="1"/>
</dbReference>
<dbReference type="InterPro" id="IPR005997">
    <property type="entry name" value="Ribosomal_uL30_arc"/>
</dbReference>
<evidence type="ECO:0000313" key="5">
    <source>
        <dbReference type="EMBL" id="RLE53959.1"/>
    </source>
</evidence>
<dbReference type="CDD" id="cd01657">
    <property type="entry name" value="Ribosomal_L7_archeal_euk"/>
    <property type="match status" value="1"/>
</dbReference>
<evidence type="ECO:0000256" key="3">
    <source>
        <dbReference type="ARBA" id="ARBA00035492"/>
    </source>
</evidence>